<evidence type="ECO:0000313" key="1">
    <source>
        <dbReference type="EMBL" id="TWU30205.1"/>
    </source>
</evidence>
<dbReference type="EMBL" id="SJPS01000001">
    <property type="protein sequence ID" value="TWU30205.1"/>
    <property type="molecule type" value="Genomic_DNA"/>
</dbReference>
<dbReference type="RefSeq" id="WP_146448212.1">
    <property type="nucleotide sequence ID" value="NZ_SJPS01000001.1"/>
</dbReference>
<name>A0A5C6D251_9BACT</name>
<gene>
    <name evidence="1" type="ORF">Pla144_09910</name>
</gene>
<accession>A0A5C6D251</accession>
<evidence type="ECO:0000313" key="2">
    <source>
        <dbReference type="Proteomes" id="UP000318437"/>
    </source>
</evidence>
<comment type="caution">
    <text evidence="1">The sequence shown here is derived from an EMBL/GenBank/DDBJ whole genome shotgun (WGS) entry which is preliminary data.</text>
</comment>
<dbReference type="OrthoDB" id="213201at2"/>
<dbReference type="InterPro" id="IPR011231">
    <property type="entry name" value="Phage_VT1-Sakai_H0018"/>
</dbReference>
<proteinExistence type="predicted"/>
<organism evidence="1 2">
    <name type="scientific">Bythopirellula polymerisocia</name>
    <dbReference type="NCBI Taxonomy" id="2528003"/>
    <lineage>
        <taxon>Bacteria</taxon>
        <taxon>Pseudomonadati</taxon>
        <taxon>Planctomycetota</taxon>
        <taxon>Planctomycetia</taxon>
        <taxon>Pirellulales</taxon>
        <taxon>Lacipirellulaceae</taxon>
        <taxon>Bythopirellula</taxon>
    </lineage>
</organism>
<dbReference type="Proteomes" id="UP000318437">
    <property type="component" value="Unassembled WGS sequence"/>
</dbReference>
<dbReference type="Pfam" id="PF09956">
    <property type="entry name" value="Phage_cement_2"/>
    <property type="match status" value="1"/>
</dbReference>
<dbReference type="AlphaFoldDB" id="A0A5C6D251"/>
<keyword evidence="2" id="KW-1185">Reference proteome</keyword>
<reference evidence="1 2" key="1">
    <citation type="submission" date="2019-02" db="EMBL/GenBank/DDBJ databases">
        <title>Deep-cultivation of Planctomycetes and their phenomic and genomic characterization uncovers novel biology.</title>
        <authorList>
            <person name="Wiegand S."/>
            <person name="Jogler M."/>
            <person name="Boedeker C."/>
            <person name="Pinto D."/>
            <person name="Vollmers J."/>
            <person name="Rivas-Marin E."/>
            <person name="Kohn T."/>
            <person name="Peeters S.H."/>
            <person name="Heuer A."/>
            <person name="Rast P."/>
            <person name="Oberbeckmann S."/>
            <person name="Bunk B."/>
            <person name="Jeske O."/>
            <person name="Meyerdierks A."/>
            <person name="Storesund J.E."/>
            <person name="Kallscheuer N."/>
            <person name="Luecker S."/>
            <person name="Lage O.M."/>
            <person name="Pohl T."/>
            <person name="Merkel B.J."/>
            <person name="Hornburger P."/>
            <person name="Mueller R.-W."/>
            <person name="Bruemmer F."/>
            <person name="Labrenz M."/>
            <person name="Spormann A.M."/>
            <person name="Op Den Camp H."/>
            <person name="Overmann J."/>
            <person name="Amann R."/>
            <person name="Jetten M.S.M."/>
            <person name="Mascher T."/>
            <person name="Medema M.H."/>
            <person name="Devos D.P."/>
            <person name="Kaster A.-K."/>
            <person name="Ovreas L."/>
            <person name="Rohde M."/>
            <person name="Galperin M.Y."/>
            <person name="Jogler C."/>
        </authorList>
    </citation>
    <scope>NUCLEOTIDE SEQUENCE [LARGE SCALE GENOMIC DNA]</scope>
    <source>
        <strain evidence="1 2">Pla144</strain>
    </source>
</reference>
<protein>
    <submittedName>
        <fullName evidence="1">Uncharacterized protein</fullName>
    </submittedName>
</protein>
<sequence>MANTMRWRYGDTNPIMLPVGTAVSVEIGDLLMLSGGEVLPVTSLSNQGTTAATQEAFHDEFLGIAMQCSPVGATDAIRIATSGVFEFDCASATFDVGDLVGGNDAGSGTLDAQVVDGVASANLAIGRCMKRVSPAATKVLVDVVSTLTKGGPQVAA</sequence>